<keyword evidence="4" id="KW-1185">Reference proteome</keyword>
<dbReference type="InterPro" id="IPR007730">
    <property type="entry name" value="SPOR-like_dom"/>
</dbReference>
<evidence type="ECO:0000256" key="1">
    <source>
        <dbReference type="SAM" id="SignalP"/>
    </source>
</evidence>
<evidence type="ECO:0000313" key="3">
    <source>
        <dbReference type="EMBL" id="NGZ88810.1"/>
    </source>
</evidence>
<accession>A0A967ABW9</accession>
<dbReference type="EMBL" id="JAANAS010000001">
    <property type="protein sequence ID" value="NGZ88810.1"/>
    <property type="molecule type" value="Genomic_DNA"/>
</dbReference>
<name>A0A967ABW9_9FLAO</name>
<reference evidence="3" key="1">
    <citation type="submission" date="2020-03" db="EMBL/GenBank/DDBJ databases">
        <title>Psychroflexus Maritimus sp. nov., isolate from marine sediment.</title>
        <authorList>
            <person name="Zhong Y.-L."/>
        </authorList>
    </citation>
    <scope>NUCLEOTIDE SEQUENCE</scope>
    <source>
        <strain evidence="3">C1</strain>
    </source>
</reference>
<dbReference type="Pfam" id="PF05036">
    <property type="entry name" value="SPOR"/>
    <property type="match status" value="1"/>
</dbReference>
<dbReference type="GO" id="GO:0042834">
    <property type="term" value="F:peptidoglycan binding"/>
    <property type="evidence" value="ECO:0007669"/>
    <property type="project" value="InterPro"/>
</dbReference>
<keyword evidence="1" id="KW-0732">Signal</keyword>
<organism evidence="3 4">
    <name type="scientific">Psychroflexus maritimus</name>
    <dbReference type="NCBI Taxonomy" id="2714865"/>
    <lineage>
        <taxon>Bacteria</taxon>
        <taxon>Pseudomonadati</taxon>
        <taxon>Bacteroidota</taxon>
        <taxon>Flavobacteriia</taxon>
        <taxon>Flavobacteriales</taxon>
        <taxon>Flavobacteriaceae</taxon>
        <taxon>Psychroflexus</taxon>
    </lineage>
</organism>
<dbReference type="Proteomes" id="UP000643701">
    <property type="component" value="Unassembled WGS sequence"/>
</dbReference>
<proteinExistence type="predicted"/>
<feature type="chain" id="PRO_5037546934" evidence="1">
    <location>
        <begin position="20"/>
        <end position="123"/>
    </location>
</feature>
<gene>
    <name evidence="3" type="ORF">G7034_00925</name>
</gene>
<protein>
    <submittedName>
        <fullName evidence="3">SPOR domain-containing protein</fullName>
    </submittedName>
</protein>
<sequence length="123" mass="14640">MKSYPLTVLLLLTLNFAFGQSYDEVEEEELKEIIQIRKELERNHQIKESYKIQVFSGNLEEAKKVKKEFDNNKDFVWDSKMIFETPNYKVWVGHYRNRLEADRALKVIIEEFDNALILKPGRG</sequence>
<evidence type="ECO:0000313" key="4">
    <source>
        <dbReference type="Proteomes" id="UP000643701"/>
    </source>
</evidence>
<feature type="domain" description="SPOR" evidence="2">
    <location>
        <begin position="48"/>
        <end position="107"/>
    </location>
</feature>
<dbReference type="RefSeq" id="WP_166399072.1">
    <property type="nucleotide sequence ID" value="NZ_JAANAS010000001.1"/>
</dbReference>
<evidence type="ECO:0000259" key="2">
    <source>
        <dbReference type="Pfam" id="PF05036"/>
    </source>
</evidence>
<feature type="signal peptide" evidence="1">
    <location>
        <begin position="1"/>
        <end position="19"/>
    </location>
</feature>
<dbReference type="AlphaFoldDB" id="A0A967ABW9"/>
<comment type="caution">
    <text evidence="3">The sequence shown here is derived from an EMBL/GenBank/DDBJ whole genome shotgun (WGS) entry which is preliminary data.</text>
</comment>